<evidence type="ECO:0000259" key="8">
    <source>
        <dbReference type="Pfam" id="PF03372"/>
    </source>
</evidence>
<comment type="similarity">
    <text evidence="1">Belongs to the DNA repair enzymes AP/ExoA family.</text>
</comment>
<evidence type="ECO:0000256" key="6">
    <source>
        <dbReference type="PIRSR" id="PIRSR604808-2"/>
    </source>
</evidence>
<feature type="active site" description="Proton donor/acceptor" evidence="5">
    <location>
        <position position="184"/>
    </location>
</feature>
<gene>
    <name evidence="9" type="ORF">EDD18DRAFT_1083830</name>
</gene>
<comment type="caution">
    <text evidence="9">The sequence shown here is derived from an EMBL/GenBank/DDBJ whole genome shotgun (WGS) entry which is preliminary data.</text>
</comment>
<accession>A0AA39UCJ8</accession>
<name>A0AA39UCJ8_9AGAR</name>
<sequence length="405" mass="46108">MGTPVRARIIAGTRLQGRRTKCPKNTKASIKIAALNIRGMGNTNSWHPENKWNHINQIMRTKRIGIMIIGETHLNDERRDAVEGMPRSRLRIIHSEDPESPNARGVAIVLNKELTTTESIRAVEIIPGRALLLETCWHGTEKLSILGVYAPASSPPQNAQFWTDIRKFFEDNPDIRRPDVMAGDMNITEDSIDRIPAKPDNASAVDSLDEMRTELQLIDGWRTCYPTTLKYTWRRPATGSQSRIDRIYVKNNIYEHCYEWGIEKAGVPTDHDMVTVRFSTATAPKIGHGRWVMPLHVVKDSHVKGFILRAGHELQESIEKCVQSEHRTSDENPQKLWEVFTEKLCELARQRAKATVPNIDKEIHQLEVEITAAENSANLGDESSKTNLMILHERLDKITQLCHRK</sequence>
<keyword evidence="9" id="KW-0540">Nuclease</keyword>
<keyword evidence="6" id="KW-0464">Manganese</keyword>
<feature type="site" description="Important for catalytic activity" evidence="7">
    <location>
        <position position="245"/>
    </location>
</feature>
<dbReference type="Proteomes" id="UP001175228">
    <property type="component" value="Unassembled WGS sequence"/>
</dbReference>
<dbReference type="GO" id="GO:0046872">
    <property type="term" value="F:metal ion binding"/>
    <property type="evidence" value="ECO:0007669"/>
    <property type="project" value="UniProtKB-KW"/>
</dbReference>
<evidence type="ECO:0000256" key="3">
    <source>
        <dbReference type="ARBA" id="ARBA00022801"/>
    </source>
</evidence>
<keyword evidence="9" id="KW-0255">Endonuclease</keyword>
<proteinExistence type="inferred from homology"/>
<feature type="binding site" evidence="6">
    <location>
        <position position="270"/>
    </location>
    <ligand>
        <name>Mg(2+)</name>
        <dbReference type="ChEBI" id="CHEBI:18420"/>
        <label>1</label>
    </ligand>
</feature>
<evidence type="ECO:0000313" key="9">
    <source>
        <dbReference type="EMBL" id="KAK0484257.1"/>
    </source>
</evidence>
<comment type="cofactor">
    <cofactor evidence="6">
        <name>Mg(2+)</name>
        <dbReference type="ChEBI" id="CHEBI:18420"/>
    </cofactor>
    <cofactor evidence="6">
        <name>Mn(2+)</name>
        <dbReference type="ChEBI" id="CHEBI:29035"/>
    </cofactor>
    <text evidence="6">Probably binds two magnesium or manganese ions per subunit.</text>
</comment>
<dbReference type="GO" id="GO:0006284">
    <property type="term" value="P:base-excision repair"/>
    <property type="evidence" value="ECO:0007669"/>
    <property type="project" value="TreeGrafter"/>
</dbReference>
<feature type="binding site" evidence="6">
    <location>
        <position position="184"/>
    </location>
    <ligand>
        <name>Mg(2+)</name>
        <dbReference type="ChEBI" id="CHEBI:18420"/>
        <label>1</label>
    </ligand>
</feature>
<dbReference type="PANTHER" id="PTHR22748">
    <property type="entry name" value="AP ENDONUCLEASE"/>
    <property type="match status" value="1"/>
</dbReference>
<dbReference type="AlphaFoldDB" id="A0AA39UCJ8"/>
<dbReference type="EMBL" id="JAUEPU010000055">
    <property type="protein sequence ID" value="KAK0484257.1"/>
    <property type="molecule type" value="Genomic_DNA"/>
</dbReference>
<evidence type="ECO:0000256" key="5">
    <source>
        <dbReference type="PIRSR" id="PIRSR604808-1"/>
    </source>
</evidence>
<keyword evidence="10" id="KW-1185">Reference proteome</keyword>
<evidence type="ECO:0000256" key="7">
    <source>
        <dbReference type="PIRSR" id="PIRSR604808-3"/>
    </source>
</evidence>
<feature type="site" description="Transition state stabilizer" evidence="7">
    <location>
        <position position="186"/>
    </location>
</feature>
<evidence type="ECO:0000256" key="2">
    <source>
        <dbReference type="ARBA" id="ARBA00022723"/>
    </source>
</evidence>
<dbReference type="GO" id="GO:0005634">
    <property type="term" value="C:nucleus"/>
    <property type="evidence" value="ECO:0007669"/>
    <property type="project" value="TreeGrafter"/>
</dbReference>
<dbReference type="Pfam" id="PF03372">
    <property type="entry name" value="Exo_endo_phos"/>
    <property type="match status" value="1"/>
</dbReference>
<dbReference type="GO" id="GO:0008311">
    <property type="term" value="F:double-stranded DNA 3'-5' DNA exonuclease activity"/>
    <property type="evidence" value="ECO:0007669"/>
    <property type="project" value="TreeGrafter"/>
</dbReference>
<feature type="site" description="Interaction with DNA substrate" evidence="7">
    <location>
        <position position="271"/>
    </location>
</feature>
<feature type="active site" description="Proton acceptor" evidence="5">
    <location>
        <position position="271"/>
    </location>
</feature>
<dbReference type="SUPFAM" id="SSF56219">
    <property type="entry name" value="DNase I-like"/>
    <property type="match status" value="1"/>
</dbReference>
<dbReference type="InterPro" id="IPR005135">
    <property type="entry name" value="Endo/exonuclease/phosphatase"/>
</dbReference>
<evidence type="ECO:0000256" key="4">
    <source>
        <dbReference type="ARBA" id="ARBA00022842"/>
    </source>
</evidence>
<keyword evidence="4 6" id="KW-0460">Magnesium</keyword>
<keyword evidence="3" id="KW-0378">Hydrolase</keyword>
<organism evidence="9 10">
    <name type="scientific">Armillaria luteobubalina</name>
    <dbReference type="NCBI Taxonomy" id="153913"/>
    <lineage>
        <taxon>Eukaryota</taxon>
        <taxon>Fungi</taxon>
        <taxon>Dikarya</taxon>
        <taxon>Basidiomycota</taxon>
        <taxon>Agaricomycotina</taxon>
        <taxon>Agaricomycetes</taxon>
        <taxon>Agaricomycetidae</taxon>
        <taxon>Agaricales</taxon>
        <taxon>Marasmiineae</taxon>
        <taxon>Physalacriaceae</taxon>
        <taxon>Armillaria</taxon>
    </lineage>
</organism>
<feature type="binding site" evidence="6">
    <location>
        <position position="186"/>
    </location>
    <ligand>
        <name>Mg(2+)</name>
        <dbReference type="ChEBI" id="CHEBI:18420"/>
        <label>1</label>
    </ligand>
</feature>
<keyword evidence="2 6" id="KW-0479">Metal-binding</keyword>
<dbReference type="InterPro" id="IPR036691">
    <property type="entry name" value="Endo/exonu/phosph_ase_sf"/>
</dbReference>
<dbReference type="GO" id="GO:0008081">
    <property type="term" value="F:phosphoric diester hydrolase activity"/>
    <property type="evidence" value="ECO:0007669"/>
    <property type="project" value="TreeGrafter"/>
</dbReference>
<dbReference type="GO" id="GO:0003906">
    <property type="term" value="F:DNA-(apurinic or apyrimidinic site) endonuclease activity"/>
    <property type="evidence" value="ECO:0007669"/>
    <property type="project" value="TreeGrafter"/>
</dbReference>
<dbReference type="CDD" id="cd09076">
    <property type="entry name" value="L1-EN"/>
    <property type="match status" value="1"/>
</dbReference>
<feature type="domain" description="Endonuclease/exonuclease/phosphatase" evidence="8">
    <location>
        <begin position="53"/>
        <end position="271"/>
    </location>
</feature>
<protein>
    <submittedName>
        <fullName evidence="9">Endonuclease/exonuclease/phosphatase</fullName>
    </submittedName>
</protein>
<evidence type="ECO:0000256" key="1">
    <source>
        <dbReference type="ARBA" id="ARBA00007092"/>
    </source>
</evidence>
<dbReference type="Gene3D" id="3.60.10.10">
    <property type="entry name" value="Endonuclease/exonuclease/phosphatase"/>
    <property type="match status" value="1"/>
</dbReference>
<feature type="active site" evidence="5">
    <location>
        <position position="149"/>
    </location>
</feature>
<dbReference type="InterPro" id="IPR004808">
    <property type="entry name" value="AP_endonuc_1"/>
</dbReference>
<evidence type="ECO:0000313" key="10">
    <source>
        <dbReference type="Proteomes" id="UP001175228"/>
    </source>
</evidence>
<dbReference type="PANTHER" id="PTHR22748:SF4">
    <property type="entry name" value="DNA-(APURINIC OR APYRIMIDINIC SITE) ENDONUCLEASE 2"/>
    <property type="match status" value="1"/>
</dbReference>
<reference evidence="9" key="1">
    <citation type="submission" date="2023-06" db="EMBL/GenBank/DDBJ databases">
        <authorList>
            <consortium name="Lawrence Berkeley National Laboratory"/>
            <person name="Ahrendt S."/>
            <person name="Sahu N."/>
            <person name="Indic B."/>
            <person name="Wong-Bajracharya J."/>
            <person name="Merenyi Z."/>
            <person name="Ke H.-M."/>
            <person name="Monk M."/>
            <person name="Kocsube S."/>
            <person name="Drula E."/>
            <person name="Lipzen A."/>
            <person name="Balint B."/>
            <person name="Henrissat B."/>
            <person name="Andreopoulos B."/>
            <person name="Martin F.M."/>
            <person name="Harder C.B."/>
            <person name="Rigling D."/>
            <person name="Ford K.L."/>
            <person name="Foster G.D."/>
            <person name="Pangilinan J."/>
            <person name="Papanicolaou A."/>
            <person name="Barry K."/>
            <person name="LaButti K."/>
            <person name="Viragh M."/>
            <person name="Koriabine M."/>
            <person name="Yan M."/>
            <person name="Riley R."/>
            <person name="Champramary S."/>
            <person name="Plett K.L."/>
            <person name="Tsai I.J."/>
            <person name="Slot J."/>
            <person name="Sipos G."/>
            <person name="Plett J."/>
            <person name="Nagy L.G."/>
            <person name="Grigoriev I.V."/>
        </authorList>
    </citation>
    <scope>NUCLEOTIDE SEQUENCE</scope>
    <source>
        <strain evidence="9">HWK02</strain>
    </source>
</reference>
<feature type="binding site" evidence="6">
    <location>
        <position position="271"/>
    </location>
    <ligand>
        <name>Mg(2+)</name>
        <dbReference type="ChEBI" id="CHEBI:18420"/>
        <label>1</label>
    </ligand>
</feature>